<dbReference type="RefSeq" id="WP_378517023.1">
    <property type="nucleotide sequence ID" value="NZ_CBCSDI010000054.1"/>
</dbReference>
<keyword evidence="1" id="KW-0812">Transmembrane</keyword>
<proteinExistence type="predicted"/>
<keyword evidence="1" id="KW-1133">Transmembrane helix</keyword>
<evidence type="ECO:0000256" key="1">
    <source>
        <dbReference type="SAM" id="Phobius"/>
    </source>
</evidence>
<evidence type="ECO:0000313" key="4">
    <source>
        <dbReference type="Proteomes" id="UP001589698"/>
    </source>
</evidence>
<feature type="transmembrane region" description="Helical" evidence="1">
    <location>
        <begin position="21"/>
        <end position="47"/>
    </location>
</feature>
<keyword evidence="1" id="KW-0472">Membrane</keyword>
<evidence type="ECO:0000259" key="2">
    <source>
        <dbReference type="Pfam" id="PF07811"/>
    </source>
</evidence>
<evidence type="ECO:0000313" key="3">
    <source>
        <dbReference type="EMBL" id="MFC0221329.1"/>
    </source>
</evidence>
<reference evidence="3 4" key="1">
    <citation type="submission" date="2024-09" db="EMBL/GenBank/DDBJ databases">
        <authorList>
            <person name="Sun Q."/>
            <person name="Mori K."/>
        </authorList>
    </citation>
    <scope>NUCLEOTIDE SEQUENCE [LARGE SCALE GENOMIC DNA]</scope>
    <source>
        <strain evidence="3 4">CCM 8654</strain>
    </source>
</reference>
<keyword evidence="4" id="KW-1185">Reference proteome</keyword>
<dbReference type="InterPro" id="IPR012495">
    <property type="entry name" value="TadE-like_dom"/>
</dbReference>
<sequence length="151" mass="15665">MRSRRHARAGGARAGGERGAAAVELALVVPLFLLILIGIINVGVMVAQQIALGNAARQAARYAVVDGPTCTDVEAQARDALSAPNMDSSAPTFSLSGGPCPKPCQGSAGRTDPNVTVTLRYTSTWVVPFPVPGLGTGRTLEGKGRFRCEFS</sequence>
<dbReference type="EMBL" id="JBHLXH010000001">
    <property type="protein sequence ID" value="MFC0221329.1"/>
    <property type="molecule type" value="Genomic_DNA"/>
</dbReference>
<protein>
    <submittedName>
        <fullName evidence="3">TadE/TadG family type IV pilus assembly protein</fullName>
    </submittedName>
</protein>
<dbReference type="Proteomes" id="UP001589698">
    <property type="component" value="Unassembled WGS sequence"/>
</dbReference>
<dbReference type="Pfam" id="PF07811">
    <property type="entry name" value="TadE"/>
    <property type="match status" value="1"/>
</dbReference>
<name>A0ABV6DX81_9ACTN</name>
<accession>A0ABV6DX81</accession>
<feature type="domain" description="TadE-like" evidence="2">
    <location>
        <begin position="19"/>
        <end position="61"/>
    </location>
</feature>
<gene>
    <name evidence="3" type="ORF">ACFFJG_02455</name>
</gene>
<organism evidence="3 4">
    <name type="scientific">Nocardioides zeicaulis</name>
    <dbReference type="NCBI Taxonomy" id="1776857"/>
    <lineage>
        <taxon>Bacteria</taxon>
        <taxon>Bacillati</taxon>
        <taxon>Actinomycetota</taxon>
        <taxon>Actinomycetes</taxon>
        <taxon>Propionibacteriales</taxon>
        <taxon>Nocardioidaceae</taxon>
        <taxon>Nocardioides</taxon>
    </lineage>
</organism>
<comment type="caution">
    <text evidence="3">The sequence shown here is derived from an EMBL/GenBank/DDBJ whole genome shotgun (WGS) entry which is preliminary data.</text>
</comment>